<dbReference type="AlphaFoldDB" id="A0A931IIV8"/>
<dbReference type="PROSITE" id="PS51891">
    <property type="entry name" value="CENP_V_GFA"/>
    <property type="match status" value="1"/>
</dbReference>
<dbReference type="GO" id="GO:0046872">
    <property type="term" value="F:metal ion binding"/>
    <property type="evidence" value="ECO:0007669"/>
    <property type="project" value="UniProtKB-KW"/>
</dbReference>
<dbReference type="SUPFAM" id="SSF51316">
    <property type="entry name" value="Mss4-like"/>
    <property type="match status" value="1"/>
</dbReference>
<keyword evidence="2" id="KW-0479">Metal-binding</keyword>
<keyword evidence="7" id="KW-1185">Reference proteome</keyword>
<keyword evidence="4" id="KW-0456">Lyase</keyword>
<evidence type="ECO:0000313" key="6">
    <source>
        <dbReference type="EMBL" id="MBH0780423.1"/>
    </source>
</evidence>
<evidence type="ECO:0000313" key="7">
    <source>
        <dbReference type="Proteomes" id="UP000655751"/>
    </source>
</evidence>
<comment type="similarity">
    <text evidence="1">Belongs to the Gfa family.</text>
</comment>
<dbReference type="Pfam" id="PF04828">
    <property type="entry name" value="GFA"/>
    <property type="match status" value="1"/>
</dbReference>
<sequence>MYQGGCLCGNLRYRADAPAIWPHLCSCEHCQRLGGTPVMAWVGFPADILIWTGPGGEPTWYETYPRIARGFCSICGSTVAAKGDAPESVGVTMMSLDDHSDLTPLHQSFADNAVAWLPPIETVDDGG</sequence>
<dbReference type="Proteomes" id="UP000655751">
    <property type="component" value="Unassembled WGS sequence"/>
</dbReference>
<reference evidence="6" key="1">
    <citation type="submission" date="2020-11" db="EMBL/GenBank/DDBJ databases">
        <title>Nocardia NEAU-351.nov., a novel actinomycete isolated from the cow dung.</title>
        <authorList>
            <person name="Zhang X."/>
        </authorList>
    </citation>
    <scope>NUCLEOTIDE SEQUENCE</scope>
    <source>
        <strain evidence="6">NEAU-351</strain>
    </source>
</reference>
<name>A0A931IIV8_9NOCA</name>
<proteinExistence type="inferred from homology"/>
<feature type="domain" description="CENP-V/GFA" evidence="5">
    <location>
        <begin position="2"/>
        <end position="111"/>
    </location>
</feature>
<dbReference type="PANTHER" id="PTHR33337">
    <property type="entry name" value="GFA DOMAIN-CONTAINING PROTEIN"/>
    <property type="match status" value="1"/>
</dbReference>
<dbReference type="InterPro" id="IPR011057">
    <property type="entry name" value="Mss4-like_sf"/>
</dbReference>
<dbReference type="PANTHER" id="PTHR33337:SF40">
    <property type="entry name" value="CENP-V_GFA DOMAIN-CONTAINING PROTEIN-RELATED"/>
    <property type="match status" value="1"/>
</dbReference>
<dbReference type="Gene3D" id="3.90.1590.10">
    <property type="entry name" value="glutathione-dependent formaldehyde- activating enzyme (gfa)"/>
    <property type="match status" value="1"/>
</dbReference>
<dbReference type="GO" id="GO:0016846">
    <property type="term" value="F:carbon-sulfur lyase activity"/>
    <property type="evidence" value="ECO:0007669"/>
    <property type="project" value="InterPro"/>
</dbReference>
<evidence type="ECO:0000256" key="3">
    <source>
        <dbReference type="ARBA" id="ARBA00022833"/>
    </source>
</evidence>
<accession>A0A931IIV8</accession>
<evidence type="ECO:0000256" key="1">
    <source>
        <dbReference type="ARBA" id="ARBA00005495"/>
    </source>
</evidence>
<gene>
    <name evidence="6" type="ORF">IT779_29540</name>
</gene>
<protein>
    <submittedName>
        <fullName evidence="6">GFA family protein</fullName>
    </submittedName>
</protein>
<organism evidence="6 7">
    <name type="scientific">Nocardia bovistercoris</name>
    <dbReference type="NCBI Taxonomy" id="2785916"/>
    <lineage>
        <taxon>Bacteria</taxon>
        <taxon>Bacillati</taxon>
        <taxon>Actinomycetota</taxon>
        <taxon>Actinomycetes</taxon>
        <taxon>Mycobacteriales</taxon>
        <taxon>Nocardiaceae</taxon>
        <taxon>Nocardia</taxon>
    </lineage>
</organism>
<keyword evidence="3" id="KW-0862">Zinc</keyword>
<evidence type="ECO:0000256" key="2">
    <source>
        <dbReference type="ARBA" id="ARBA00022723"/>
    </source>
</evidence>
<evidence type="ECO:0000259" key="5">
    <source>
        <dbReference type="PROSITE" id="PS51891"/>
    </source>
</evidence>
<dbReference type="EMBL" id="JADMLG010000015">
    <property type="protein sequence ID" value="MBH0780423.1"/>
    <property type="molecule type" value="Genomic_DNA"/>
</dbReference>
<comment type="caution">
    <text evidence="6">The sequence shown here is derived from an EMBL/GenBank/DDBJ whole genome shotgun (WGS) entry which is preliminary data.</text>
</comment>
<evidence type="ECO:0000256" key="4">
    <source>
        <dbReference type="ARBA" id="ARBA00023239"/>
    </source>
</evidence>
<dbReference type="InterPro" id="IPR006913">
    <property type="entry name" value="CENP-V/GFA"/>
</dbReference>